<dbReference type="Gene3D" id="1.10.8.20">
    <property type="entry name" value="N-terminal domain of phosphatidylinositol transfer protein sec14p"/>
    <property type="match status" value="1"/>
</dbReference>
<dbReference type="InterPro" id="IPR036865">
    <property type="entry name" value="CRAL-TRIO_dom_sf"/>
</dbReference>
<dbReference type="GO" id="GO:0016020">
    <property type="term" value="C:membrane"/>
    <property type="evidence" value="ECO:0007669"/>
    <property type="project" value="TreeGrafter"/>
</dbReference>
<proteinExistence type="predicted"/>
<feature type="domain" description="CRAL-TRIO" evidence="1">
    <location>
        <begin position="136"/>
        <end position="298"/>
    </location>
</feature>
<dbReference type="PRINTS" id="PR00180">
    <property type="entry name" value="CRETINALDHBP"/>
</dbReference>
<dbReference type="AlphaFoldDB" id="A0A9P0H8S4"/>
<accession>A0A9P0H8S4</accession>
<dbReference type="OrthoDB" id="75724at2759"/>
<organism evidence="2 3">
    <name type="scientific">Nezara viridula</name>
    <name type="common">Southern green stink bug</name>
    <name type="synonym">Cimex viridulus</name>
    <dbReference type="NCBI Taxonomy" id="85310"/>
    <lineage>
        <taxon>Eukaryota</taxon>
        <taxon>Metazoa</taxon>
        <taxon>Ecdysozoa</taxon>
        <taxon>Arthropoda</taxon>
        <taxon>Hexapoda</taxon>
        <taxon>Insecta</taxon>
        <taxon>Pterygota</taxon>
        <taxon>Neoptera</taxon>
        <taxon>Paraneoptera</taxon>
        <taxon>Hemiptera</taxon>
        <taxon>Heteroptera</taxon>
        <taxon>Panheteroptera</taxon>
        <taxon>Pentatomomorpha</taxon>
        <taxon>Pentatomoidea</taxon>
        <taxon>Pentatomidae</taxon>
        <taxon>Pentatominae</taxon>
        <taxon>Nezara</taxon>
    </lineage>
</organism>
<dbReference type="InterPro" id="IPR036273">
    <property type="entry name" value="CRAL/TRIO_N_dom_sf"/>
</dbReference>
<name>A0A9P0H8S4_NEZVI</name>
<feature type="non-terminal residue" evidence="2">
    <location>
        <position position="1"/>
    </location>
</feature>
<dbReference type="SUPFAM" id="SSF46938">
    <property type="entry name" value="CRAL/TRIO N-terminal domain"/>
    <property type="match status" value="1"/>
</dbReference>
<dbReference type="PROSITE" id="PS50191">
    <property type="entry name" value="CRAL_TRIO"/>
    <property type="match status" value="1"/>
</dbReference>
<dbReference type="SMART" id="SM00516">
    <property type="entry name" value="SEC14"/>
    <property type="match status" value="1"/>
</dbReference>
<dbReference type="PANTHER" id="PTHR10174">
    <property type="entry name" value="ALPHA-TOCOPHEROL TRANSFER PROTEIN-RELATED"/>
    <property type="match status" value="1"/>
</dbReference>
<evidence type="ECO:0000313" key="3">
    <source>
        <dbReference type="Proteomes" id="UP001152798"/>
    </source>
</evidence>
<dbReference type="GO" id="GO:1902936">
    <property type="term" value="F:phosphatidylinositol bisphosphate binding"/>
    <property type="evidence" value="ECO:0007669"/>
    <property type="project" value="TreeGrafter"/>
</dbReference>
<dbReference type="PANTHER" id="PTHR10174:SF130">
    <property type="entry name" value="ALPHA-TOCOPHEROL TRANSFER PROTEIN-LIKE"/>
    <property type="match status" value="1"/>
</dbReference>
<protein>
    <recommendedName>
        <fullName evidence="1">CRAL-TRIO domain-containing protein</fullName>
    </recommendedName>
</protein>
<dbReference type="SUPFAM" id="SSF52087">
    <property type="entry name" value="CRAL/TRIO domain"/>
    <property type="match status" value="1"/>
</dbReference>
<reference evidence="2" key="1">
    <citation type="submission" date="2022-01" db="EMBL/GenBank/DDBJ databases">
        <authorList>
            <person name="King R."/>
        </authorList>
    </citation>
    <scope>NUCLEOTIDE SEQUENCE</scope>
</reference>
<evidence type="ECO:0000313" key="2">
    <source>
        <dbReference type="EMBL" id="CAH1397414.1"/>
    </source>
</evidence>
<dbReference type="EMBL" id="OV725079">
    <property type="protein sequence ID" value="CAH1397414.1"/>
    <property type="molecule type" value="Genomic_DNA"/>
</dbReference>
<dbReference type="Gene3D" id="3.40.525.10">
    <property type="entry name" value="CRAL-TRIO lipid binding domain"/>
    <property type="match status" value="1"/>
</dbReference>
<evidence type="ECO:0000259" key="1">
    <source>
        <dbReference type="PROSITE" id="PS50191"/>
    </source>
</evidence>
<dbReference type="Proteomes" id="UP001152798">
    <property type="component" value="Chromosome 3"/>
</dbReference>
<sequence length="326" mass="37854">RELTTMEAVRRAGYNIDISSIDTSDLTDDERITLQKELEELFQPRDDPSDLPKDLQMAAEKQVNERPGVLKENIRALRELLKQEENLNARTDDLFLAAFLRGRKNDVEKAFRCVKNFYEFGYRYPDMYSIIYPSENPEVFDQHHFGSLPGTDRKGRKICAIIPSRLRPSEIPVIQSFMMGRTVLELMLMDLRLQVMGTCVIFDMGGLSLVQQARLITPTVCWHLAMCVQDKIPMRLKAVHVVNQPSYFTAIHSIFKRLLKKKLRKRIFLHGTNYKALHEHIAPEELPEEWGGTRKPLSGTLTKTLLLLNEDRFREWTDKGYKDNTI</sequence>
<dbReference type="Gene3D" id="1.20.5.1200">
    <property type="entry name" value="Alpha-tocopherol transfer"/>
    <property type="match status" value="1"/>
</dbReference>
<dbReference type="InterPro" id="IPR001251">
    <property type="entry name" value="CRAL-TRIO_dom"/>
</dbReference>
<keyword evidence="3" id="KW-1185">Reference proteome</keyword>
<dbReference type="CDD" id="cd00170">
    <property type="entry name" value="SEC14"/>
    <property type="match status" value="1"/>
</dbReference>
<dbReference type="Pfam" id="PF00650">
    <property type="entry name" value="CRAL_TRIO"/>
    <property type="match status" value="1"/>
</dbReference>
<gene>
    <name evidence="2" type="ORF">NEZAVI_LOCUS7242</name>
</gene>